<feature type="region of interest" description="Disordered" evidence="3">
    <location>
        <begin position="1"/>
        <end position="53"/>
    </location>
</feature>
<evidence type="ECO:0000256" key="1">
    <source>
        <dbReference type="ARBA" id="ARBA00022505"/>
    </source>
</evidence>
<dbReference type="InterPro" id="IPR036390">
    <property type="entry name" value="WH_DNA-bd_sf"/>
</dbReference>
<dbReference type="Pfam" id="PF03459">
    <property type="entry name" value="TOBE"/>
    <property type="match status" value="2"/>
</dbReference>
<dbReference type="GO" id="GO:0015689">
    <property type="term" value="P:molybdate ion transport"/>
    <property type="evidence" value="ECO:0007669"/>
    <property type="project" value="InterPro"/>
</dbReference>
<evidence type="ECO:0000256" key="3">
    <source>
        <dbReference type="SAM" id="MobiDB-lite"/>
    </source>
</evidence>
<evidence type="ECO:0000313" key="6">
    <source>
        <dbReference type="Proteomes" id="UP000066014"/>
    </source>
</evidence>
<dbReference type="GO" id="GO:0003700">
    <property type="term" value="F:DNA-binding transcription factor activity"/>
    <property type="evidence" value="ECO:0007669"/>
    <property type="project" value="InterPro"/>
</dbReference>
<dbReference type="AlphaFoldDB" id="A0A060NTK6"/>
<evidence type="ECO:0000259" key="4">
    <source>
        <dbReference type="PROSITE" id="PS51866"/>
    </source>
</evidence>
<dbReference type="Proteomes" id="UP000066014">
    <property type="component" value="Chromosome"/>
</dbReference>
<dbReference type="Pfam" id="PF00126">
    <property type="entry name" value="HTH_1"/>
    <property type="match status" value="1"/>
</dbReference>
<dbReference type="InterPro" id="IPR000847">
    <property type="entry name" value="LysR_HTH_N"/>
</dbReference>
<proteinExistence type="predicted"/>
<keyword evidence="1 2" id="KW-0500">Molybdenum</keyword>
<dbReference type="InterPro" id="IPR008995">
    <property type="entry name" value="Mo/tungstate-bd_C_term_dom"/>
</dbReference>
<dbReference type="Gene3D" id="1.10.10.10">
    <property type="entry name" value="Winged helix-like DNA-binding domain superfamily/Winged helix DNA-binding domain"/>
    <property type="match status" value="1"/>
</dbReference>
<dbReference type="PANTHER" id="PTHR30432">
    <property type="entry name" value="TRANSCRIPTIONAL REGULATOR MODE"/>
    <property type="match status" value="1"/>
</dbReference>
<dbReference type="NCBIfam" id="TIGR00638">
    <property type="entry name" value="Mop"/>
    <property type="match status" value="2"/>
</dbReference>
<feature type="compositionally biased region" description="Pro residues" evidence="3">
    <location>
        <begin position="21"/>
        <end position="45"/>
    </location>
</feature>
<accession>A0A060NTK6</accession>
<organism evidence="5 6">
    <name type="scientific">Serpentinimonas maccroryi</name>
    <dbReference type="NCBI Taxonomy" id="1458426"/>
    <lineage>
        <taxon>Bacteria</taxon>
        <taxon>Pseudomonadati</taxon>
        <taxon>Pseudomonadota</taxon>
        <taxon>Betaproteobacteria</taxon>
        <taxon>Burkholderiales</taxon>
        <taxon>Comamonadaceae</taxon>
        <taxon>Serpentinimonas</taxon>
    </lineage>
</organism>
<dbReference type="HOGENOM" id="CLU_087839_1_0_4"/>
<evidence type="ECO:0000256" key="2">
    <source>
        <dbReference type="PROSITE-ProRule" id="PRU01213"/>
    </source>
</evidence>
<reference evidence="5 6" key="1">
    <citation type="journal article" date="2014" name="Nat. Commun.">
        <title>Physiological and genomic features of highly alkaliphilic hydrogen-utilizing Betaproteobacteria from a continental serpentinizing site.</title>
        <authorList>
            <person name="Suzuki S."/>
            <person name="Kuenen J.G."/>
            <person name="Schipper K."/>
            <person name="van der Velde S."/>
            <person name="Ishii S."/>
            <person name="Wu A."/>
            <person name="Sorokin D.Y."/>
            <person name="Tenney A."/>
            <person name="Meng X.Y."/>
            <person name="Morrill P.L."/>
            <person name="Kamagata Y."/>
            <person name="Muyzer G."/>
            <person name="Nealson K.H."/>
        </authorList>
    </citation>
    <scope>NUCLEOTIDE SEQUENCE [LARGE SCALE GENOMIC DNA]</scope>
    <source>
        <strain evidence="5 6">B1</strain>
    </source>
</reference>
<feature type="domain" description="Mop" evidence="4">
    <location>
        <begin position="178"/>
        <end position="244"/>
    </location>
</feature>
<dbReference type="Gene3D" id="2.40.50.100">
    <property type="match status" value="2"/>
</dbReference>
<dbReference type="PANTHER" id="PTHR30432:SF1">
    <property type="entry name" value="DNA-BINDING TRANSCRIPTIONAL DUAL REGULATOR MODE"/>
    <property type="match status" value="1"/>
</dbReference>
<dbReference type="STRING" id="1458426.SMCB_0610"/>
<keyword evidence="6" id="KW-1185">Reference proteome</keyword>
<dbReference type="EMBL" id="AP014569">
    <property type="protein sequence ID" value="BAO82838.1"/>
    <property type="molecule type" value="Genomic_DNA"/>
</dbReference>
<dbReference type="SUPFAM" id="SSF50331">
    <property type="entry name" value="MOP-like"/>
    <property type="match status" value="2"/>
</dbReference>
<dbReference type="KEGG" id="cbab:SMCB_0610"/>
<dbReference type="InterPro" id="IPR005116">
    <property type="entry name" value="Transp-assoc_OB_typ1"/>
</dbReference>
<dbReference type="InterPro" id="IPR004606">
    <property type="entry name" value="Mop_domain"/>
</dbReference>
<sequence>MSPRKPRAPRTEPSQGTPHAAPAPPDTEAPPAPPPPQKPTSPPAPQSTQASPTAPLQLQGLVWMTAGERNFGGPGRIALLEYIGTWGSITRAAKAAQLSYKAAWDAIDTMNTLAGEPLVQRLTGGKGGGGTRLTPRGRQLVVNYRRLEAEHRRFVEHLSRQASGMADDYLLLRSMTMKTSARNQFLGRVVRIEPGAVNDLIELDIGAPQPLVALLTRESTQNLGLQIGTEAFALVKASSIILLCADDDDAADNEAVAAKPSRARYSARNCLSGTIMRITPGAVNAEVVLQLSGSASLAAIITQQSCIDMQLAVGQRASALFKASSVILGVTD</sequence>
<evidence type="ECO:0000313" key="5">
    <source>
        <dbReference type="EMBL" id="BAO82838.1"/>
    </source>
</evidence>
<protein>
    <submittedName>
        <fullName evidence="5">N-terminal domain of molybdenum-binding protein</fullName>
    </submittedName>
</protein>
<dbReference type="PROSITE" id="PS51866">
    <property type="entry name" value="MOP"/>
    <property type="match status" value="2"/>
</dbReference>
<feature type="domain" description="Mop" evidence="4">
    <location>
        <begin position="264"/>
        <end position="330"/>
    </location>
</feature>
<dbReference type="SUPFAM" id="SSF46785">
    <property type="entry name" value="Winged helix' DNA-binding domain"/>
    <property type="match status" value="1"/>
</dbReference>
<gene>
    <name evidence="5" type="ORF">SMCB_0610</name>
</gene>
<dbReference type="InterPro" id="IPR051815">
    <property type="entry name" value="Molybdate_resp_trans_reg"/>
</dbReference>
<name>A0A060NTK6_9BURK</name>
<dbReference type="InterPro" id="IPR036388">
    <property type="entry name" value="WH-like_DNA-bd_sf"/>
</dbReference>